<dbReference type="Pfam" id="PF00117">
    <property type="entry name" value="GATase"/>
    <property type="match status" value="1"/>
</dbReference>
<dbReference type="InterPro" id="IPR002474">
    <property type="entry name" value="CarbamoylP_synth_ssu_N"/>
</dbReference>
<feature type="active site" evidence="9">
    <location>
        <position position="325"/>
    </location>
</feature>
<dbReference type="UniPathway" id="UPA00068">
    <property type="reaction ID" value="UER00171"/>
</dbReference>
<evidence type="ECO:0000256" key="8">
    <source>
        <dbReference type="ARBA" id="ARBA00048816"/>
    </source>
</evidence>
<dbReference type="KEGG" id="fai:FAD_1154"/>
<evidence type="ECO:0000256" key="5">
    <source>
        <dbReference type="ARBA" id="ARBA00022741"/>
    </source>
</evidence>
<dbReference type="InterPro" id="IPR006274">
    <property type="entry name" value="CarbamoylP_synth_ssu"/>
</dbReference>
<dbReference type="NCBIfam" id="NF009475">
    <property type="entry name" value="PRK12838.1"/>
    <property type="match status" value="1"/>
</dbReference>
<evidence type="ECO:0000256" key="2">
    <source>
        <dbReference type="ARBA" id="ARBA00007800"/>
    </source>
</evidence>
<dbReference type="GO" id="GO:0006207">
    <property type="term" value="P:'de novo' pyrimidine nucleobase biosynthetic process"/>
    <property type="evidence" value="ECO:0007669"/>
    <property type="project" value="InterPro"/>
</dbReference>
<evidence type="ECO:0000256" key="7">
    <source>
        <dbReference type="ARBA" id="ARBA00022962"/>
    </source>
</evidence>
<keyword evidence="6 9" id="KW-0067">ATP-binding</keyword>
<keyword evidence="12" id="KW-1185">Reference proteome</keyword>
<organism evidence="11 12">
    <name type="scientific">Ferroplasma acidiphilum</name>
    <dbReference type="NCBI Taxonomy" id="74969"/>
    <lineage>
        <taxon>Archaea</taxon>
        <taxon>Methanobacteriati</taxon>
        <taxon>Thermoplasmatota</taxon>
        <taxon>Thermoplasmata</taxon>
        <taxon>Thermoplasmatales</taxon>
        <taxon>Ferroplasmaceae</taxon>
        <taxon>Ferroplasma</taxon>
    </lineage>
</organism>
<proteinExistence type="inferred from homology"/>
<feature type="domain" description="Carbamoyl-phosphate synthase small subunit N-terminal" evidence="10">
    <location>
        <begin position="1"/>
        <end position="131"/>
    </location>
</feature>
<sequence>MKRYLLLEDGTTYEGTGYGYEGETNGEIVFTTSMSGYLETITDPSYAGEILIFAFPEIANYPLNLEHMESSKVQVAGIITKDAHAIFSGGESGTGFNEFLKQNMVPAIDGIDTRSLVEKIRESGAIKGYIRNKNEFPDKFEDTMDLDLVSRVSIKKYKYYNSGHKKEILFIDVGTKNSLIKRLSETASLHIVPYNYDFFNIKFHYDAIFIPNGPGNPDHSSLEPLRAFIREKSSSMPVMGVCLGNQLIALSMGGKTEKMKYGHRGINHAVLIGNRVYITSHNHGYAVNGDSLKGTCMEICGTDINDGTVEMIKHRELPVFSVQFHPEAYPGPYDSTWFFNDIKTTLGEKI</sequence>
<dbReference type="GO" id="GO:0006526">
    <property type="term" value="P:L-arginine biosynthetic process"/>
    <property type="evidence" value="ECO:0007669"/>
    <property type="project" value="UniProtKB-UniRule"/>
</dbReference>
<evidence type="ECO:0000256" key="3">
    <source>
        <dbReference type="ARBA" id="ARBA00022571"/>
    </source>
</evidence>
<feature type="binding site" evidence="9">
    <location>
        <position position="284"/>
    </location>
    <ligand>
        <name>L-glutamine</name>
        <dbReference type="ChEBI" id="CHEBI:58359"/>
    </ligand>
</feature>
<evidence type="ECO:0000256" key="9">
    <source>
        <dbReference type="HAMAP-Rule" id="MF_01209"/>
    </source>
</evidence>
<comment type="pathway">
    <text evidence="9">Pyrimidine metabolism; UMP biosynthesis via de novo pathway; (S)-dihydroorotate from bicarbonate: step 1/3.</text>
</comment>
<dbReference type="InterPro" id="IPR050472">
    <property type="entry name" value="Anth_synth/Amidotransfase"/>
</dbReference>
<dbReference type="GO" id="GO:0005524">
    <property type="term" value="F:ATP binding"/>
    <property type="evidence" value="ECO:0007669"/>
    <property type="project" value="UniProtKB-UniRule"/>
</dbReference>
<comment type="function">
    <text evidence="9">Small subunit of the glutamine-dependent carbamoyl phosphate synthetase (CPSase). CPSase catalyzes the formation of carbamoyl phosphate from the ammonia moiety of glutamine, carbonate, and phosphate donated by ATP, constituting the first step of 2 biosynthetic pathways, one leading to arginine and/or urea and the other to pyrimidine nucleotides. The small subunit (glutamine amidotransferase) binds and cleaves glutamine to supply the large subunit with the substrate ammonia.</text>
</comment>
<dbReference type="EC" id="6.3.5.5" evidence="9"/>
<feature type="active site" evidence="9">
    <location>
        <position position="327"/>
    </location>
</feature>
<comment type="catalytic activity">
    <reaction evidence="8 9">
        <text>hydrogencarbonate + L-glutamine + 2 ATP + H2O = carbamoyl phosphate + L-glutamate + 2 ADP + phosphate + 2 H(+)</text>
        <dbReference type="Rhea" id="RHEA:18633"/>
        <dbReference type="ChEBI" id="CHEBI:15377"/>
        <dbReference type="ChEBI" id="CHEBI:15378"/>
        <dbReference type="ChEBI" id="CHEBI:17544"/>
        <dbReference type="ChEBI" id="CHEBI:29985"/>
        <dbReference type="ChEBI" id="CHEBI:30616"/>
        <dbReference type="ChEBI" id="CHEBI:43474"/>
        <dbReference type="ChEBI" id="CHEBI:58228"/>
        <dbReference type="ChEBI" id="CHEBI:58359"/>
        <dbReference type="ChEBI" id="CHEBI:456216"/>
        <dbReference type="EC" id="6.3.5.5"/>
    </reaction>
</comment>
<dbReference type="PANTHER" id="PTHR43418:SF7">
    <property type="entry name" value="CARBAMOYL-PHOSPHATE SYNTHASE SMALL CHAIN"/>
    <property type="match status" value="1"/>
</dbReference>
<feature type="active site" description="Nucleophile" evidence="9">
    <location>
        <position position="242"/>
    </location>
</feature>
<comment type="catalytic activity">
    <reaction evidence="9">
        <text>L-glutamine + H2O = L-glutamate + NH4(+)</text>
        <dbReference type="Rhea" id="RHEA:15889"/>
        <dbReference type="ChEBI" id="CHEBI:15377"/>
        <dbReference type="ChEBI" id="CHEBI:28938"/>
        <dbReference type="ChEBI" id="CHEBI:29985"/>
        <dbReference type="ChEBI" id="CHEBI:58359"/>
    </reaction>
</comment>
<dbReference type="PRINTS" id="PR00099">
    <property type="entry name" value="CPSGATASE"/>
</dbReference>
<keyword evidence="4 9" id="KW-0436">Ligase</keyword>
<evidence type="ECO:0000313" key="11">
    <source>
        <dbReference type="EMBL" id="ARD85030.1"/>
    </source>
</evidence>
<gene>
    <name evidence="9" type="primary">carA</name>
    <name evidence="11" type="ORF">FAD_1154</name>
</gene>
<feature type="binding site" evidence="9">
    <location>
        <position position="213"/>
    </location>
    <ligand>
        <name>L-glutamine</name>
        <dbReference type="ChEBI" id="CHEBI:58359"/>
    </ligand>
</feature>
<feature type="binding site" evidence="9">
    <location>
        <position position="246"/>
    </location>
    <ligand>
        <name>L-glutamine</name>
        <dbReference type="ChEBI" id="CHEBI:58359"/>
    </ligand>
</feature>
<evidence type="ECO:0000256" key="1">
    <source>
        <dbReference type="ARBA" id="ARBA00005077"/>
    </source>
</evidence>
<comment type="subunit">
    <text evidence="9">Composed of two chains; the small (or glutamine) chain promotes the hydrolysis of glutamine to ammonia, which is used by the large (or ammonia) chain to synthesize carbamoyl phosphate. Tetramer of heterodimers (alpha,beta)4.</text>
</comment>
<evidence type="ECO:0000256" key="4">
    <source>
        <dbReference type="ARBA" id="ARBA00022598"/>
    </source>
</evidence>
<feature type="binding site" evidence="9">
    <location>
        <position position="243"/>
    </location>
    <ligand>
        <name>L-glutamine</name>
        <dbReference type="ChEBI" id="CHEBI:58359"/>
    </ligand>
</feature>
<dbReference type="GO" id="GO:0004088">
    <property type="term" value="F:carbamoyl-phosphate synthase (glutamine-hydrolyzing) activity"/>
    <property type="evidence" value="ECO:0007669"/>
    <property type="project" value="UniProtKB-UniRule"/>
</dbReference>
<keyword evidence="5 9" id="KW-0547">Nucleotide-binding</keyword>
<name>A0A1V0N4G4_9ARCH</name>
<dbReference type="Gene3D" id="3.40.50.880">
    <property type="match status" value="1"/>
</dbReference>
<dbReference type="SMART" id="SM01097">
    <property type="entry name" value="CPSase_sm_chain"/>
    <property type="match status" value="1"/>
</dbReference>
<dbReference type="AlphaFoldDB" id="A0A1V0N4G4"/>
<dbReference type="GeneID" id="31676652"/>
<dbReference type="GO" id="GO:0004359">
    <property type="term" value="F:glutaminase activity"/>
    <property type="evidence" value="ECO:0007669"/>
    <property type="project" value="RHEA"/>
</dbReference>
<comment type="similarity">
    <text evidence="2 9">Belongs to the CarA family.</text>
</comment>
<dbReference type="UniPathway" id="UPA00070">
    <property type="reaction ID" value="UER00115"/>
</dbReference>
<dbReference type="NCBIfam" id="TIGR01368">
    <property type="entry name" value="CPSaseIIsmall"/>
    <property type="match status" value="1"/>
</dbReference>
<keyword evidence="3 9" id="KW-0055">Arginine biosynthesis</keyword>
<dbReference type="PROSITE" id="PS51273">
    <property type="entry name" value="GATASE_TYPE_1"/>
    <property type="match status" value="1"/>
</dbReference>
<dbReference type="Pfam" id="PF00988">
    <property type="entry name" value="CPSase_sm_chain"/>
    <property type="match status" value="1"/>
</dbReference>
<dbReference type="SUPFAM" id="SSF52021">
    <property type="entry name" value="Carbamoyl phosphate synthetase, small subunit N-terminal domain"/>
    <property type="match status" value="1"/>
</dbReference>
<feature type="region of interest" description="CPSase" evidence="9">
    <location>
        <begin position="1"/>
        <end position="164"/>
    </location>
</feature>
<dbReference type="PANTHER" id="PTHR43418">
    <property type="entry name" value="MULTIFUNCTIONAL TRYPTOPHAN BIOSYNTHESIS PROTEIN-RELATED"/>
    <property type="match status" value="1"/>
</dbReference>
<evidence type="ECO:0000313" key="12">
    <source>
        <dbReference type="Proteomes" id="UP000192050"/>
    </source>
</evidence>
<dbReference type="Gene3D" id="3.50.30.20">
    <property type="entry name" value="Carbamoyl-phosphate synthase small subunit, N-terminal domain"/>
    <property type="match status" value="1"/>
</dbReference>
<dbReference type="RefSeq" id="WP_081143165.1">
    <property type="nucleotide sequence ID" value="NZ_CP015363.1"/>
</dbReference>
<dbReference type="GO" id="GO:0044205">
    <property type="term" value="P:'de novo' UMP biosynthetic process"/>
    <property type="evidence" value="ECO:0007669"/>
    <property type="project" value="UniProtKB-UniRule"/>
</dbReference>
<keyword evidence="7 9" id="KW-0315">Glutamine amidotransferase</keyword>
<reference evidence="11 12" key="1">
    <citation type="submission" date="2011-10" db="EMBL/GenBank/DDBJ databases">
        <title>Metabolic and evolutionary patterns in the extreme acidophile Ferroplasma acidiphilum.</title>
        <authorList>
            <person name="Golyshina O.V."/>
            <person name="Kozyavkin S.A."/>
            <person name="Tatusov R.L."/>
            <person name="Slesarev A.I."/>
            <person name="Golyshin P.N."/>
        </authorList>
    </citation>
    <scope>NUCLEOTIDE SEQUENCE [LARGE SCALE GENOMIC DNA]</scope>
    <source>
        <strain evidence="12">Y</strain>
    </source>
</reference>
<keyword evidence="9" id="KW-0028">Amino-acid biosynthesis</keyword>
<feature type="binding site" evidence="9">
    <location>
        <position position="285"/>
    </location>
    <ligand>
        <name>L-glutamine</name>
        <dbReference type="ChEBI" id="CHEBI:58359"/>
    </ligand>
</feature>
<feature type="binding site" evidence="9">
    <location>
        <position position="282"/>
    </location>
    <ligand>
        <name>L-glutamine</name>
        <dbReference type="ChEBI" id="CHEBI:58359"/>
    </ligand>
</feature>
<dbReference type="InterPro" id="IPR017926">
    <property type="entry name" value="GATASE"/>
</dbReference>
<dbReference type="HAMAP" id="MF_01209">
    <property type="entry name" value="CPSase_S_chain"/>
    <property type="match status" value="1"/>
</dbReference>
<protein>
    <recommendedName>
        <fullName evidence="9">Carbamoyl phosphate synthase small chain</fullName>
        <ecNumber evidence="9">6.3.5.5</ecNumber>
    </recommendedName>
    <alternativeName>
        <fullName evidence="9">Carbamoyl phosphate synthetase glutamine chain</fullName>
    </alternativeName>
</protein>
<keyword evidence="9" id="KW-0665">Pyrimidine biosynthesis</keyword>
<comment type="pathway">
    <text evidence="1 9">Amino-acid biosynthesis; L-arginine biosynthesis; carbamoyl phosphate from bicarbonate: step 1/1.</text>
</comment>
<dbReference type="EMBL" id="CP015363">
    <property type="protein sequence ID" value="ARD85030.1"/>
    <property type="molecule type" value="Genomic_DNA"/>
</dbReference>
<dbReference type="PRINTS" id="PR00096">
    <property type="entry name" value="GATASE"/>
</dbReference>
<dbReference type="STRING" id="74969.FAD_1154"/>
<dbReference type="Proteomes" id="UP000192050">
    <property type="component" value="Chromosome"/>
</dbReference>
<dbReference type="SUPFAM" id="SSF52317">
    <property type="entry name" value="Class I glutamine amidotransferase-like"/>
    <property type="match status" value="1"/>
</dbReference>
<accession>A0A1V0N4G4</accession>
<dbReference type="GO" id="GO:0006541">
    <property type="term" value="P:glutamine metabolic process"/>
    <property type="evidence" value="ECO:0007669"/>
    <property type="project" value="InterPro"/>
</dbReference>
<dbReference type="InterPro" id="IPR035686">
    <property type="entry name" value="CPSase_GATase1"/>
</dbReference>
<feature type="binding site" evidence="9">
    <location>
        <position position="215"/>
    </location>
    <ligand>
        <name>L-glutamine</name>
        <dbReference type="ChEBI" id="CHEBI:58359"/>
    </ligand>
</feature>
<feature type="binding site" evidence="9">
    <location>
        <position position="45"/>
    </location>
    <ligand>
        <name>L-glutamine</name>
        <dbReference type="ChEBI" id="CHEBI:58359"/>
    </ligand>
</feature>
<dbReference type="PRINTS" id="PR00097">
    <property type="entry name" value="ANTSNTHASEII"/>
</dbReference>
<evidence type="ECO:0000259" key="10">
    <source>
        <dbReference type="SMART" id="SM01097"/>
    </source>
</evidence>
<evidence type="ECO:0000256" key="6">
    <source>
        <dbReference type="ARBA" id="ARBA00022840"/>
    </source>
</evidence>
<dbReference type="OrthoDB" id="7675at2157"/>
<dbReference type="CDD" id="cd01744">
    <property type="entry name" value="GATase1_CPSase"/>
    <property type="match status" value="1"/>
</dbReference>
<dbReference type="InterPro" id="IPR036480">
    <property type="entry name" value="CarbP_synth_ssu_N_sf"/>
</dbReference>
<dbReference type="InterPro" id="IPR029062">
    <property type="entry name" value="Class_I_gatase-like"/>
</dbReference>